<evidence type="ECO:0000313" key="2">
    <source>
        <dbReference type="Proteomes" id="UP000679126"/>
    </source>
</evidence>
<dbReference type="Proteomes" id="UP000679126">
    <property type="component" value="Unassembled WGS sequence"/>
</dbReference>
<reference evidence="2" key="1">
    <citation type="submission" date="2021-03" db="EMBL/GenBank/DDBJ databases">
        <title>Assistant Professor.</title>
        <authorList>
            <person name="Huq M.A."/>
        </authorList>
    </citation>
    <scope>NUCLEOTIDE SEQUENCE [LARGE SCALE GENOMIC DNA]</scope>
    <source>
        <strain evidence="2">MAH-28</strain>
    </source>
</reference>
<protein>
    <submittedName>
        <fullName evidence="1">6-bladed beta-propeller</fullName>
    </submittedName>
</protein>
<sequence>MKCKYYVSLIVLILFFSCNDRKASIEDESAFILIPSPKEIKDLQLSRYSEVFDSVRIIRLETKAESLIGRVDKILYNNDHIFILDQVQSKAVFEFDGSGKFIRRFGKNGNGVGEYNEPNDISIIGDELVIWVNDQTKFIIFNLDGTLAREVKTGSTAKSGVMLGENRYALYLDIGKDWKGTEKYNLKMYDRTENLDGVGFESNWEYFSKGGFFFSQNRRKFLISPGYSNTIYEIYPEGNVLSKKYGIDFGKAQIPDGFSDKYKGPMAFHEALAKSGYAYLDHYWETDDCLIYTFVYKRKIYSAYYSKKSKQTKYANTWFNDVNGFFTGVNKGISGNDVVMVFDPSHIESLQNVYKAPPSRIQMDTMAAAANRFYKAISGRDDFVASDFIYTPEEIDVLQSVKSSDNPIVLIQKLKYF</sequence>
<evidence type="ECO:0000313" key="1">
    <source>
        <dbReference type="EMBL" id="MBO9152196.1"/>
    </source>
</evidence>
<proteinExistence type="predicted"/>
<dbReference type="SUPFAM" id="SSF63825">
    <property type="entry name" value="YWTD domain"/>
    <property type="match status" value="1"/>
</dbReference>
<dbReference type="Gene3D" id="2.120.10.30">
    <property type="entry name" value="TolB, C-terminal domain"/>
    <property type="match status" value="1"/>
</dbReference>
<dbReference type="RefSeq" id="WP_209145164.1">
    <property type="nucleotide sequence ID" value="NZ_JAGHKP010000002.1"/>
</dbReference>
<gene>
    <name evidence="1" type="ORF">J7I43_08240</name>
</gene>
<dbReference type="InterPro" id="IPR011042">
    <property type="entry name" value="6-blade_b-propeller_TolB-like"/>
</dbReference>
<keyword evidence="2" id="KW-1185">Reference proteome</keyword>
<dbReference type="EMBL" id="JAGHKP010000002">
    <property type="protein sequence ID" value="MBO9152196.1"/>
    <property type="molecule type" value="Genomic_DNA"/>
</dbReference>
<name>A0ABS3YBY5_9BACT</name>
<organism evidence="1 2">
    <name type="scientific">Chitinophaga chungangae</name>
    <dbReference type="NCBI Taxonomy" id="2821488"/>
    <lineage>
        <taxon>Bacteria</taxon>
        <taxon>Pseudomonadati</taxon>
        <taxon>Bacteroidota</taxon>
        <taxon>Chitinophagia</taxon>
        <taxon>Chitinophagales</taxon>
        <taxon>Chitinophagaceae</taxon>
        <taxon>Chitinophaga</taxon>
    </lineage>
</organism>
<accession>A0ABS3YBY5</accession>
<dbReference type="PROSITE" id="PS51257">
    <property type="entry name" value="PROKAR_LIPOPROTEIN"/>
    <property type="match status" value="1"/>
</dbReference>
<comment type="caution">
    <text evidence="1">The sequence shown here is derived from an EMBL/GenBank/DDBJ whole genome shotgun (WGS) entry which is preliminary data.</text>
</comment>
<dbReference type="Pfam" id="PF17170">
    <property type="entry name" value="DUF5128"/>
    <property type="match status" value="1"/>
</dbReference>